<reference evidence="12 13" key="1">
    <citation type="submission" date="2021-08" db="EMBL/GenBank/DDBJ databases">
        <title>WGS assembly of Ceratopteris richardii.</title>
        <authorList>
            <person name="Marchant D.B."/>
            <person name="Chen G."/>
            <person name="Jenkins J."/>
            <person name="Shu S."/>
            <person name="Leebens-Mack J."/>
            <person name="Grimwood J."/>
            <person name="Schmutz J."/>
            <person name="Soltis P."/>
            <person name="Soltis D."/>
            <person name="Chen Z.-H."/>
        </authorList>
    </citation>
    <scope>NUCLEOTIDE SEQUENCE [LARGE SCALE GENOMIC DNA]</scope>
    <source>
        <strain evidence="12">Whitten #5841</strain>
        <tissue evidence="12">Leaf</tissue>
    </source>
</reference>
<comment type="subcellular location">
    <subcellularLocation>
        <location evidence="10">Mitochondrion</location>
    </subcellularLocation>
</comment>
<dbReference type="Gene3D" id="3.30.870.10">
    <property type="entry name" value="Endonuclease Chain A"/>
    <property type="match status" value="2"/>
</dbReference>
<comment type="pathway">
    <text evidence="1 10">Phospholipid metabolism; phosphatidylglycerol biosynthesis; phosphatidylglycerol from CDP-diacylglycerol: step 1/2.</text>
</comment>
<evidence type="ECO:0000256" key="8">
    <source>
        <dbReference type="ARBA" id="ARBA00023264"/>
    </source>
</evidence>
<evidence type="ECO:0000256" key="1">
    <source>
        <dbReference type="ARBA" id="ARBA00005042"/>
    </source>
</evidence>
<dbReference type="CDD" id="cd09135">
    <property type="entry name" value="PLDc_PGS1_euk_1"/>
    <property type="match status" value="1"/>
</dbReference>
<feature type="domain" description="PLD phosphodiesterase" evidence="11">
    <location>
        <begin position="270"/>
        <end position="296"/>
    </location>
</feature>
<dbReference type="AlphaFoldDB" id="A0A8T2RHZ4"/>
<dbReference type="EC" id="2.7.8.5" evidence="10"/>
<dbReference type="GO" id="GO:0005739">
    <property type="term" value="C:mitochondrion"/>
    <property type="evidence" value="ECO:0007669"/>
    <property type="project" value="UniProtKB-SubCell"/>
</dbReference>
<dbReference type="SUPFAM" id="SSF56024">
    <property type="entry name" value="Phospholipase D/nuclease"/>
    <property type="match status" value="1"/>
</dbReference>
<evidence type="ECO:0000259" key="11">
    <source>
        <dbReference type="PROSITE" id="PS50035"/>
    </source>
</evidence>
<keyword evidence="10" id="KW-0067">ATP-binding</keyword>
<accession>A0A8T2RHZ4</accession>
<evidence type="ECO:0000256" key="9">
    <source>
        <dbReference type="ARBA" id="ARBA00048586"/>
    </source>
</evidence>
<comment type="catalytic activity">
    <reaction evidence="9 10">
        <text>a CDP-1,2-diacyl-sn-glycerol + sn-glycerol 3-phosphate = a 1,2-diacyl-sn-glycero-3-phospho-(1'-sn-glycero-3'-phosphate) + CMP + H(+)</text>
        <dbReference type="Rhea" id="RHEA:12593"/>
        <dbReference type="ChEBI" id="CHEBI:15378"/>
        <dbReference type="ChEBI" id="CHEBI:57597"/>
        <dbReference type="ChEBI" id="CHEBI:58332"/>
        <dbReference type="ChEBI" id="CHEBI:60110"/>
        <dbReference type="ChEBI" id="CHEBI:60377"/>
        <dbReference type="EC" id="2.7.8.5"/>
    </reaction>
</comment>
<keyword evidence="5" id="KW-0677">Repeat</keyword>
<dbReference type="PROSITE" id="PS50035">
    <property type="entry name" value="PLD"/>
    <property type="match status" value="1"/>
</dbReference>
<dbReference type="GO" id="GO:0008444">
    <property type="term" value="F:CDP-diacylglycerol-glycerol-3-phosphate 3-phosphatidyltransferase activity"/>
    <property type="evidence" value="ECO:0007669"/>
    <property type="project" value="UniProtKB-EC"/>
</dbReference>
<keyword evidence="7 10" id="KW-0594">Phospholipid biosynthesis</keyword>
<evidence type="ECO:0000256" key="2">
    <source>
        <dbReference type="ARBA" id="ARBA00010682"/>
    </source>
</evidence>
<sequence>MLCGRRHPSHTRKFTYCWRSAGYADIQTQMPRLSSLRAFHGHYLQYHVLRPPSTLGKAYGTLDRHQRRSFHSIIRPWLHAGNQRIFCSNVGGEESPSVERLDESWEHPLQRSLMGGLAKHTVAFPVKGNSVEVLDSPSQFYDSLKSFIRSAKDRVVMSALYMGTGPLEQELVDVVADSLHRNPNLQALFLFDALRSTRKVRSEDGAGLTIQSRKFRSSTDMLAKMLLAKSARWRFIKGLQQDSRVRVALYRTPELTKRLERILPSRLNEVIGVCHMKVFIFDNHVLMSGANLSSSYFTNRQDRYILLRYCSDLADYLCELVDTIASFSYILDPEGLLQANVVGIDPRATPVLFRKELLNALNRLLNPSSTFESKYTHTADLVDLQGGLWLDGQCANTWVFPTIQIGSLGIYQDELCILWMLENLPARSCVHFASAYLNLTKEFQAALIQGSINKCFKIITASPQANGFYGSRGISGLIPKAYSLLEKDFYEQTCKNAAEKVFEQCSLHSSSNCKCGVRLFEYKKPGWTFHAKGMWCYLPDGINLPNMTLIGSSNFGFRSRQRDIEAQLFVVTVEPGLRKRLQEETDSLFSYGHEVHRTVFLDPDRYGGRMSSFAAQLVRSWL</sequence>
<protein>
    <recommendedName>
        <fullName evidence="10">CDP-diacylglycerol--glycerol-3-phosphate 3-phosphatidyltransferase</fullName>
        <ecNumber evidence="10">2.7.8.5</ecNumber>
    </recommendedName>
</protein>
<name>A0A8T2RHZ4_CERRI</name>
<organism evidence="12 13">
    <name type="scientific">Ceratopteris richardii</name>
    <name type="common">Triangle waterfern</name>
    <dbReference type="NCBI Taxonomy" id="49495"/>
    <lineage>
        <taxon>Eukaryota</taxon>
        <taxon>Viridiplantae</taxon>
        <taxon>Streptophyta</taxon>
        <taxon>Embryophyta</taxon>
        <taxon>Tracheophyta</taxon>
        <taxon>Polypodiopsida</taxon>
        <taxon>Polypodiidae</taxon>
        <taxon>Polypodiales</taxon>
        <taxon>Pteridineae</taxon>
        <taxon>Pteridaceae</taxon>
        <taxon>Parkerioideae</taxon>
        <taxon>Ceratopteris</taxon>
    </lineage>
</organism>
<comment type="caution">
    <text evidence="12">The sequence shown here is derived from an EMBL/GenBank/DDBJ whole genome shotgun (WGS) entry which is preliminary data.</text>
</comment>
<dbReference type="OMA" id="HKCLAQC"/>
<keyword evidence="6 10" id="KW-0443">Lipid metabolism</keyword>
<dbReference type="PANTHER" id="PTHR12586">
    <property type="entry name" value="CDP-DIACYLGLYCEROL--SERINE O-PHOSPHATIDYLTRANSFERASE"/>
    <property type="match status" value="1"/>
</dbReference>
<dbReference type="InterPro" id="IPR016270">
    <property type="entry name" value="PGS1"/>
</dbReference>
<dbReference type="PANTHER" id="PTHR12586:SF1">
    <property type="entry name" value="CDP-DIACYLGLYCEROL--GLYCEROL-3-PHOSPHATE 3-PHOSPHATIDYLTRANSFERASE, MITOCHONDRIAL"/>
    <property type="match status" value="1"/>
</dbReference>
<dbReference type="OrthoDB" id="10250191at2759"/>
<dbReference type="EMBL" id="CM035432">
    <property type="protein sequence ID" value="KAH7295163.1"/>
    <property type="molecule type" value="Genomic_DNA"/>
</dbReference>
<evidence type="ECO:0000256" key="10">
    <source>
        <dbReference type="RuleBase" id="RU365024"/>
    </source>
</evidence>
<dbReference type="GO" id="GO:0032049">
    <property type="term" value="P:cardiolipin biosynthetic process"/>
    <property type="evidence" value="ECO:0007669"/>
    <property type="project" value="InterPro"/>
</dbReference>
<evidence type="ECO:0000313" key="12">
    <source>
        <dbReference type="EMBL" id="KAH7295163.1"/>
    </source>
</evidence>
<evidence type="ECO:0000256" key="7">
    <source>
        <dbReference type="ARBA" id="ARBA00023209"/>
    </source>
</evidence>
<keyword evidence="10" id="KW-0496">Mitochondrion</keyword>
<dbReference type="InterPro" id="IPR001736">
    <property type="entry name" value="PLipase_D/transphosphatidylase"/>
</dbReference>
<evidence type="ECO:0000256" key="4">
    <source>
        <dbReference type="ARBA" id="ARBA00022679"/>
    </source>
</evidence>
<dbReference type="Proteomes" id="UP000825935">
    <property type="component" value="Chromosome 27"/>
</dbReference>
<evidence type="ECO:0000256" key="6">
    <source>
        <dbReference type="ARBA" id="ARBA00023098"/>
    </source>
</evidence>
<dbReference type="CDD" id="cd09137">
    <property type="entry name" value="PLDc_PGS1_euk_2"/>
    <property type="match status" value="1"/>
</dbReference>
<keyword evidence="8 10" id="KW-1208">Phospholipid metabolism</keyword>
<comment type="similarity">
    <text evidence="2 10">Belongs to the CDP-alcohol phosphatidyltransferase class-II family.</text>
</comment>
<evidence type="ECO:0000313" key="13">
    <source>
        <dbReference type="Proteomes" id="UP000825935"/>
    </source>
</evidence>
<keyword evidence="3 10" id="KW-0444">Lipid biosynthesis</keyword>
<gene>
    <name evidence="12" type="ORF">KP509_27G035600</name>
</gene>
<keyword evidence="13" id="KW-1185">Reference proteome</keyword>
<keyword evidence="4 10" id="KW-0808">Transferase</keyword>
<proteinExistence type="inferred from homology"/>
<dbReference type="GO" id="GO:0005524">
    <property type="term" value="F:ATP binding"/>
    <property type="evidence" value="ECO:0007669"/>
    <property type="project" value="UniProtKB-KW"/>
</dbReference>
<evidence type="ECO:0000256" key="5">
    <source>
        <dbReference type="ARBA" id="ARBA00022737"/>
    </source>
</evidence>
<comment type="function">
    <text evidence="10">Functions in the biosynthesis of the anionic phospholipids phosphatidylglycerol and cardiolipin.</text>
</comment>
<evidence type="ECO:0000256" key="3">
    <source>
        <dbReference type="ARBA" id="ARBA00022516"/>
    </source>
</evidence>
<keyword evidence="10" id="KW-0547">Nucleotide-binding</keyword>